<accession>A0ABD3GL30</accession>
<feature type="region of interest" description="Disordered" evidence="2">
    <location>
        <begin position="289"/>
        <end position="424"/>
    </location>
</feature>
<organism evidence="3 4">
    <name type="scientific">Riccia sorocarpa</name>
    <dbReference type="NCBI Taxonomy" id="122646"/>
    <lineage>
        <taxon>Eukaryota</taxon>
        <taxon>Viridiplantae</taxon>
        <taxon>Streptophyta</taxon>
        <taxon>Embryophyta</taxon>
        <taxon>Marchantiophyta</taxon>
        <taxon>Marchantiopsida</taxon>
        <taxon>Marchantiidae</taxon>
        <taxon>Marchantiales</taxon>
        <taxon>Ricciaceae</taxon>
        <taxon>Riccia</taxon>
    </lineage>
</organism>
<feature type="compositionally biased region" description="Basic and acidic residues" evidence="2">
    <location>
        <begin position="459"/>
        <end position="472"/>
    </location>
</feature>
<evidence type="ECO:0000313" key="4">
    <source>
        <dbReference type="Proteomes" id="UP001633002"/>
    </source>
</evidence>
<keyword evidence="4" id="KW-1185">Reference proteome</keyword>
<feature type="compositionally biased region" description="Acidic residues" evidence="2">
    <location>
        <begin position="323"/>
        <end position="333"/>
    </location>
</feature>
<feature type="compositionally biased region" description="Acidic residues" evidence="2">
    <location>
        <begin position="341"/>
        <end position="355"/>
    </location>
</feature>
<comment type="caution">
    <text evidence="3">The sequence shown here is derived from an EMBL/GenBank/DDBJ whole genome shotgun (WGS) entry which is preliminary data.</text>
</comment>
<feature type="compositionally biased region" description="Basic and acidic residues" evidence="2">
    <location>
        <begin position="401"/>
        <end position="424"/>
    </location>
</feature>
<feature type="coiled-coil region" evidence="1">
    <location>
        <begin position="567"/>
        <end position="710"/>
    </location>
</feature>
<keyword evidence="1" id="KW-0175">Coiled coil</keyword>
<dbReference type="EMBL" id="JBJQOH010000007">
    <property type="protein sequence ID" value="KAL3679658.1"/>
    <property type="molecule type" value="Genomic_DNA"/>
</dbReference>
<sequence length="812" mass="92595">MKPPHKTRLMAAWGIHSQTESDRSEVVIEGIEGLWNGLRAESTEEESELLREIVEREGLLSEKDIDRTSSDSCNWIQFELLLTLRRIDSSLMAPRKPKGKTYPYPQIRMADVKFFEEEIKKKKLTFLLWDWAQCSPQITNELTDPNFKPDPNSLRAQPEKWTVGHWRTVLGECAGKEGEDTFDTKWRRTAYARDIVASKFISKKSPTNGWTTAHLRDPFERTVMLALMALFRPHRTTYLSQPQVLLFHHACIGKADRIDWAQMFHDTVQFSIEQSRTLDQVKEMVTRYRETGDPGVKVPEDQKQKPNSTSVKKGAKRKRSPVQEEEEEEEDEESGQKTDPEDFTSEDESSEEEGDNAPLRQPQVPAAAKNPASSSAPNTPIPPKSPQREDEPSKSPAKPSKPLDSEDTQMKDQTDSIRVTEKEQVVIEEIVVTGWESQGDIAQTLGWDSAPGQSSEWARSPRNEEGEQKAKSPIEQQEAVEIIADKPETSESHPEKPECQYDFRSFKEILNDDVLPAMEYAQRIARQVLGPNWKPNMGILPVLQCAYQKMKGGEFKKPADVTPVDTTKTLESDLMQLKGKFEKMKAELEAKNQRISTIELELQAQQERNREMAEQMKTQGEGFLKERKELQNRLDQKNAQLAVIQSTEILTKEAMENLRLEVQKCHAESQKAKSALSMANMAVVSRENQLKQAKELNRRLEGEITTKVDECCELITREITRFFSVTMDQAEAAALEELRNIIKEEGRQPESEEILEHFDYMNSEIGRAKIETEMTLQGLIRHVQELKAKPIPVATSEIVAVGENSKENPIPL</sequence>
<feature type="compositionally biased region" description="Basic and acidic residues" evidence="2">
    <location>
        <begin position="289"/>
        <end position="304"/>
    </location>
</feature>
<name>A0ABD3GL30_9MARC</name>
<reference evidence="3 4" key="1">
    <citation type="submission" date="2024-09" db="EMBL/GenBank/DDBJ databases">
        <title>Chromosome-scale assembly of Riccia sorocarpa.</title>
        <authorList>
            <person name="Paukszto L."/>
        </authorList>
    </citation>
    <scope>NUCLEOTIDE SEQUENCE [LARGE SCALE GENOMIC DNA]</scope>
    <source>
        <strain evidence="3">LP-2024</strain>
        <tissue evidence="3">Aerial parts of the thallus</tissue>
    </source>
</reference>
<protein>
    <submittedName>
        <fullName evidence="3">Uncharacterized protein</fullName>
    </submittedName>
</protein>
<evidence type="ECO:0000256" key="2">
    <source>
        <dbReference type="SAM" id="MobiDB-lite"/>
    </source>
</evidence>
<evidence type="ECO:0000256" key="1">
    <source>
        <dbReference type="SAM" id="Coils"/>
    </source>
</evidence>
<feature type="compositionally biased region" description="Low complexity" evidence="2">
    <location>
        <begin position="365"/>
        <end position="378"/>
    </location>
</feature>
<gene>
    <name evidence="3" type="ORF">R1sor_022614</name>
</gene>
<feature type="region of interest" description="Disordered" evidence="2">
    <location>
        <begin position="444"/>
        <end position="478"/>
    </location>
</feature>
<evidence type="ECO:0000313" key="3">
    <source>
        <dbReference type="EMBL" id="KAL3679658.1"/>
    </source>
</evidence>
<proteinExistence type="predicted"/>
<dbReference type="Proteomes" id="UP001633002">
    <property type="component" value="Unassembled WGS sequence"/>
</dbReference>
<dbReference type="AlphaFoldDB" id="A0ABD3GL30"/>